<dbReference type="InterPro" id="IPR053018">
    <property type="entry name" value="Elsinochrome_Biosynth-Asso"/>
</dbReference>
<dbReference type="Proteomes" id="UP000700596">
    <property type="component" value="Unassembled WGS sequence"/>
</dbReference>
<keyword evidence="3" id="KW-1185">Reference proteome</keyword>
<dbReference type="EMBL" id="JAGMWT010000012">
    <property type="protein sequence ID" value="KAH7119139.1"/>
    <property type="molecule type" value="Genomic_DNA"/>
</dbReference>
<evidence type="ECO:0000313" key="2">
    <source>
        <dbReference type="EMBL" id="KAH7119139.1"/>
    </source>
</evidence>
<gene>
    <name evidence="2" type="ORF">B0J11DRAFT_86453</name>
</gene>
<feature type="transmembrane region" description="Helical" evidence="1">
    <location>
        <begin position="483"/>
        <end position="503"/>
    </location>
</feature>
<evidence type="ECO:0000313" key="3">
    <source>
        <dbReference type="Proteomes" id="UP000700596"/>
    </source>
</evidence>
<evidence type="ECO:0000256" key="1">
    <source>
        <dbReference type="SAM" id="Phobius"/>
    </source>
</evidence>
<feature type="transmembrane region" description="Helical" evidence="1">
    <location>
        <begin position="348"/>
        <end position="365"/>
    </location>
</feature>
<feature type="transmembrane region" description="Helical" evidence="1">
    <location>
        <begin position="156"/>
        <end position="177"/>
    </location>
</feature>
<dbReference type="PANTHER" id="PTHR37577:SF1">
    <property type="entry name" value="INTEGRAL MEMBRANE PROTEIN"/>
    <property type="match status" value="1"/>
</dbReference>
<feature type="transmembrane region" description="Helical" evidence="1">
    <location>
        <begin position="308"/>
        <end position="328"/>
    </location>
</feature>
<comment type="caution">
    <text evidence="2">The sequence shown here is derived from an EMBL/GenBank/DDBJ whole genome shotgun (WGS) entry which is preliminary data.</text>
</comment>
<sequence>MESVLFAFLLSALLTVGAIVYAYLSDSLPDWYLNETDKTVLSSIHSLLPSDESIQAFRTTAKRVILLGKRTKPSRKLSRSERQEAVTRFILALSDQQLATGLAILIAAISNQCTLTVYEFQVAFALAWFSCTTHLSTLDVLRDYLIKHGVVRNWRVFGMIVLLILLIYALIMTMASIDETIPVQCTFRYFGDRSINSSDPIDVYLVLAAVLTLALLVWNYIIRILGSYQRLGMTGTILERIVFSAKTLKLQRRHKPTDEEYDEMLIEAVLERRSRIRCKHLERIKASQGIRRHLFIFNRASKMYSESFLSLGPLIIFMVTYGFAQLYINRWHPDVPVTVDESMTFGQITPLFLLVLPIFAAAEIINEIKDASPEVNRIKDDKSIRRQEHQQTETDTLRRWNSLPASSGTEDVNVPLLHQGNSNSSDQLHDIERFFYREAKAVRARLTSATTSAEYKEAVQNQAVLLSQSRDLESLEKELEPTILTALLEFFVSSIFSLALALLLNVEGQRDVSTIASLVLFGIYMVYTATGLVADMKDAWLEASDSDYQRWLADVRRGGLDAGKVCVTPSLVTGQPYLAGTIEEGIELQEKPRNGDLKLCGSGTTQ</sequence>
<dbReference type="AlphaFoldDB" id="A0A9P9DH93"/>
<feature type="transmembrane region" description="Helical" evidence="1">
    <location>
        <begin position="6"/>
        <end position="24"/>
    </location>
</feature>
<feature type="transmembrane region" description="Helical" evidence="1">
    <location>
        <begin position="203"/>
        <end position="222"/>
    </location>
</feature>
<keyword evidence="1" id="KW-0812">Transmembrane</keyword>
<keyword evidence="1" id="KW-0472">Membrane</keyword>
<reference evidence="2" key="1">
    <citation type="journal article" date="2021" name="Nat. Commun.">
        <title>Genetic determinants of endophytism in the Arabidopsis root mycobiome.</title>
        <authorList>
            <person name="Mesny F."/>
            <person name="Miyauchi S."/>
            <person name="Thiergart T."/>
            <person name="Pickel B."/>
            <person name="Atanasova L."/>
            <person name="Karlsson M."/>
            <person name="Huettel B."/>
            <person name="Barry K.W."/>
            <person name="Haridas S."/>
            <person name="Chen C."/>
            <person name="Bauer D."/>
            <person name="Andreopoulos W."/>
            <person name="Pangilinan J."/>
            <person name="LaButti K."/>
            <person name="Riley R."/>
            <person name="Lipzen A."/>
            <person name="Clum A."/>
            <person name="Drula E."/>
            <person name="Henrissat B."/>
            <person name="Kohler A."/>
            <person name="Grigoriev I.V."/>
            <person name="Martin F.M."/>
            <person name="Hacquard S."/>
        </authorList>
    </citation>
    <scope>NUCLEOTIDE SEQUENCE</scope>
    <source>
        <strain evidence="2">MPI-CAGE-CH-0243</strain>
    </source>
</reference>
<proteinExistence type="predicted"/>
<name>A0A9P9DH93_9PLEO</name>
<dbReference type="OrthoDB" id="5427664at2759"/>
<accession>A0A9P9DH93</accession>
<dbReference type="PANTHER" id="PTHR37577">
    <property type="entry name" value="INTEGRAL MEMBRANE PROTEIN"/>
    <property type="match status" value="1"/>
</dbReference>
<organism evidence="2 3">
    <name type="scientific">Dendryphion nanum</name>
    <dbReference type="NCBI Taxonomy" id="256645"/>
    <lineage>
        <taxon>Eukaryota</taxon>
        <taxon>Fungi</taxon>
        <taxon>Dikarya</taxon>
        <taxon>Ascomycota</taxon>
        <taxon>Pezizomycotina</taxon>
        <taxon>Dothideomycetes</taxon>
        <taxon>Pleosporomycetidae</taxon>
        <taxon>Pleosporales</taxon>
        <taxon>Torulaceae</taxon>
        <taxon>Dendryphion</taxon>
    </lineage>
</organism>
<feature type="transmembrane region" description="Helical" evidence="1">
    <location>
        <begin position="515"/>
        <end position="534"/>
    </location>
</feature>
<protein>
    <submittedName>
        <fullName evidence="2">Uncharacterized protein</fullName>
    </submittedName>
</protein>
<keyword evidence="1" id="KW-1133">Transmembrane helix</keyword>